<accession>A0A1H8UZT5</accession>
<reference evidence="1 2" key="1">
    <citation type="submission" date="2016-10" db="EMBL/GenBank/DDBJ databases">
        <authorList>
            <person name="de Groot N.N."/>
        </authorList>
    </citation>
    <scope>NUCLEOTIDE SEQUENCE [LARGE SCALE GENOMIC DNA]</scope>
    <source>
        <strain evidence="1 2">CGMCC 4.2026</strain>
    </source>
</reference>
<organism evidence="1 2">
    <name type="scientific">Actinacidiphila rubida</name>
    <dbReference type="NCBI Taxonomy" id="310780"/>
    <lineage>
        <taxon>Bacteria</taxon>
        <taxon>Bacillati</taxon>
        <taxon>Actinomycetota</taxon>
        <taxon>Actinomycetes</taxon>
        <taxon>Kitasatosporales</taxon>
        <taxon>Streptomycetaceae</taxon>
        <taxon>Actinacidiphila</taxon>
    </lineage>
</organism>
<gene>
    <name evidence="1" type="ORF">SAMN05216267_10964</name>
</gene>
<evidence type="ECO:0000313" key="2">
    <source>
        <dbReference type="Proteomes" id="UP000181951"/>
    </source>
</evidence>
<proteinExistence type="predicted"/>
<keyword evidence="2" id="KW-1185">Reference proteome</keyword>
<protein>
    <submittedName>
        <fullName evidence="1">Uncharacterized protein</fullName>
    </submittedName>
</protein>
<dbReference type="Proteomes" id="UP000181951">
    <property type="component" value="Unassembled WGS sequence"/>
</dbReference>
<evidence type="ECO:0000313" key="1">
    <source>
        <dbReference type="EMBL" id="SEP08686.1"/>
    </source>
</evidence>
<sequence length="38" mass="4419">MRITSRRRNRPHSNGWAGKLTPLVGNYVTVDKREGFTF</sequence>
<name>A0A1H8UZT5_9ACTN</name>
<dbReference type="EMBL" id="FODD01000096">
    <property type="protein sequence ID" value="SEP08686.1"/>
    <property type="molecule type" value="Genomic_DNA"/>
</dbReference>
<dbReference type="AlphaFoldDB" id="A0A1H8UZT5"/>